<dbReference type="CDD" id="cd01960">
    <property type="entry name" value="nsLTP1"/>
    <property type="match status" value="1"/>
</dbReference>
<reference evidence="4 5" key="1">
    <citation type="submission" date="2020-10" db="EMBL/GenBank/DDBJ databases">
        <title>The Coptis chinensis genome and diversification of protoberbering-type alkaloids.</title>
        <authorList>
            <person name="Wang B."/>
            <person name="Shu S."/>
            <person name="Song C."/>
            <person name="Liu Y."/>
        </authorList>
    </citation>
    <scope>NUCLEOTIDE SEQUENCE [LARGE SCALE GENOMIC DNA]</scope>
    <source>
        <strain evidence="4">HL-2020</strain>
        <tissue evidence="4">Leaf</tissue>
    </source>
</reference>
<dbReference type="PANTHER" id="PTHR33076">
    <property type="entry name" value="NON-SPECIFIC LIPID-TRANSFER PROTEIN 2-RELATED"/>
    <property type="match status" value="1"/>
</dbReference>
<dbReference type="InterPro" id="IPR000528">
    <property type="entry name" value="Plant_nsLTP"/>
</dbReference>
<comment type="caution">
    <text evidence="4">The sequence shown here is derived from an EMBL/GenBank/DDBJ whole genome shotgun (WGS) entry which is preliminary data.</text>
</comment>
<feature type="signal peptide" evidence="2">
    <location>
        <begin position="1"/>
        <end position="24"/>
    </location>
</feature>
<evidence type="ECO:0000259" key="3">
    <source>
        <dbReference type="SMART" id="SM00499"/>
    </source>
</evidence>
<evidence type="ECO:0000313" key="4">
    <source>
        <dbReference type="EMBL" id="KAF9606765.1"/>
    </source>
</evidence>
<evidence type="ECO:0000256" key="1">
    <source>
        <dbReference type="RuleBase" id="RU000628"/>
    </source>
</evidence>
<comment type="similarity">
    <text evidence="1">Belongs to the plant LTP family.</text>
</comment>
<dbReference type="PRINTS" id="PR00382">
    <property type="entry name" value="LIPIDTRNSFER"/>
</dbReference>
<dbReference type="AlphaFoldDB" id="A0A835HVC8"/>
<dbReference type="EMBL" id="JADFTS010000005">
    <property type="protein sequence ID" value="KAF9606765.1"/>
    <property type="molecule type" value="Genomic_DNA"/>
</dbReference>
<keyword evidence="1" id="KW-0446">Lipid-binding</keyword>
<evidence type="ECO:0000256" key="2">
    <source>
        <dbReference type="SAM" id="SignalP"/>
    </source>
</evidence>
<gene>
    <name evidence="4" type="ORF">IFM89_028141</name>
</gene>
<comment type="function">
    <text evidence="1">Plant non-specific lipid-transfer proteins transfer phospholipids as well as galactolipids across membranes. May play a role in wax or cutin deposition in the cell walls of expanding epidermal cells and certain secretory tissues.</text>
</comment>
<evidence type="ECO:0000313" key="5">
    <source>
        <dbReference type="Proteomes" id="UP000631114"/>
    </source>
</evidence>
<accession>A0A835HVC8</accession>
<feature type="chain" id="PRO_5033008143" description="Non-specific lipid-transfer protein" evidence="2">
    <location>
        <begin position="25"/>
        <end position="114"/>
    </location>
</feature>
<dbReference type="InterPro" id="IPR036312">
    <property type="entry name" value="Bifun_inhib/LTP/seed_sf"/>
</dbReference>
<protein>
    <recommendedName>
        <fullName evidence="1">Non-specific lipid-transfer protein</fullName>
    </recommendedName>
</protein>
<organism evidence="4 5">
    <name type="scientific">Coptis chinensis</name>
    <dbReference type="NCBI Taxonomy" id="261450"/>
    <lineage>
        <taxon>Eukaryota</taxon>
        <taxon>Viridiplantae</taxon>
        <taxon>Streptophyta</taxon>
        <taxon>Embryophyta</taxon>
        <taxon>Tracheophyta</taxon>
        <taxon>Spermatophyta</taxon>
        <taxon>Magnoliopsida</taxon>
        <taxon>Ranunculales</taxon>
        <taxon>Ranunculaceae</taxon>
        <taxon>Coptidoideae</taxon>
        <taxon>Coptis</taxon>
    </lineage>
</organism>
<dbReference type="Proteomes" id="UP000631114">
    <property type="component" value="Unassembled WGS sequence"/>
</dbReference>
<proteinExistence type="inferred from homology"/>
<dbReference type="GO" id="GO:0008289">
    <property type="term" value="F:lipid binding"/>
    <property type="evidence" value="ECO:0007669"/>
    <property type="project" value="UniProtKB-KW"/>
</dbReference>
<feature type="domain" description="Bifunctional inhibitor/plant lipid transfer protein/seed storage helical" evidence="3">
    <location>
        <begin position="27"/>
        <end position="112"/>
    </location>
</feature>
<keyword evidence="1" id="KW-0813">Transport</keyword>
<dbReference type="OrthoDB" id="649864at2759"/>
<keyword evidence="2" id="KW-0732">Signal</keyword>
<dbReference type="Pfam" id="PF00234">
    <property type="entry name" value="Tryp_alpha_amyl"/>
    <property type="match status" value="1"/>
</dbReference>
<name>A0A835HVC8_9MAGN</name>
<sequence length="114" mass="12256">MKRTLVCLLAFLAMLQLMFESGQSLTCTEVNKSVLPCVSYLTGGVDKPAPECCAGVLQLKLVATTTELKRMACNCIKQAASHYSNLKDSAISDLPSKCGTTISFSVSRNTNCNK</sequence>
<dbReference type="SMART" id="SM00499">
    <property type="entry name" value="AAI"/>
    <property type="match status" value="1"/>
</dbReference>
<keyword evidence="5" id="KW-1185">Reference proteome</keyword>
<dbReference type="Gene3D" id="1.10.110.10">
    <property type="entry name" value="Plant lipid-transfer and hydrophobic proteins"/>
    <property type="match status" value="1"/>
</dbReference>
<dbReference type="SUPFAM" id="SSF47699">
    <property type="entry name" value="Bifunctional inhibitor/lipid-transfer protein/seed storage 2S albumin"/>
    <property type="match status" value="1"/>
</dbReference>
<dbReference type="GO" id="GO:0006869">
    <property type="term" value="P:lipid transport"/>
    <property type="evidence" value="ECO:0007669"/>
    <property type="project" value="InterPro"/>
</dbReference>
<dbReference type="InterPro" id="IPR016140">
    <property type="entry name" value="Bifunc_inhib/LTP/seed_store"/>
</dbReference>